<evidence type="ECO:0000313" key="2">
    <source>
        <dbReference type="Proteomes" id="UP000220251"/>
    </source>
</evidence>
<dbReference type="Proteomes" id="UP000220251">
    <property type="component" value="Unassembled WGS sequence"/>
</dbReference>
<sequence>MEKTFKSLLINELSDLLSAERQIVEAMPEMIRASESPDLKHALESHLVETKTHVERLEKIFDILNVKREEKFCPAMKGLIEECKSVLHDFRSKSSLCDVLIISKAQRITHYGIAAYGTARTFAREMELGKVADLLQASLDEEGNADKKLTKIAEGGLLKSGINQQAKALTAQR</sequence>
<protein>
    <submittedName>
        <fullName evidence="1">Uncharacterized protein</fullName>
    </submittedName>
</protein>
<reference evidence="2" key="1">
    <citation type="submission" date="2015-06" db="EMBL/GenBank/DDBJ databases">
        <authorList>
            <person name="Bertelli C."/>
        </authorList>
    </citation>
    <scope>NUCLEOTIDE SEQUENCE [LARGE SCALE GENOMIC DNA]</scope>
    <source>
        <strain evidence="2">CRIB-30</strain>
    </source>
</reference>
<dbReference type="InterPro" id="IPR012347">
    <property type="entry name" value="Ferritin-like"/>
</dbReference>
<keyword evidence="2" id="KW-1185">Reference proteome</keyword>
<dbReference type="Pfam" id="PF05974">
    <property type="entry name" value="DUF892"/>
    <property type="match status" value="1"/>
</dbReference>
<dbReference type="Gene3D" id="1.20.1260.10">
    <property type="match status" value="1"/>
</dbReference>
<dbReference type="InterPro" id="IPR010287">
    <property type="entry name" value="DUF892_YciF-like"/>
</dbReference>
<dbReference type="InterPro" id="IPR047114">
    <property type="entry name" value="YciF"/>
</dbReference>
<dbReference type="CDD" id="cd07909">
    <property type="entry name" value="YciF"/>
    <property type="match status" value="1"/>
</dbReference>
<dbReference type="AlphaFoldDB" id="A0A0H5DSJ7"/>
<gene>
    <name evidence="1" type="ORF">ELAC_1956</name>
</gene>
<dbReference type="SUPFAM" id="SSF47240">
    <property type="entry name" value="Ferritin-like"/>
    <property type="match status" value="1"/>
</dbReference>
<accession>A0A0H5DSJ7</accession>
<dbReference type="EMBL" id="CWGJ01000026">
    <property type="protein sequence ID" value="CRX39278.1"/>
    <property type="molecule type" value="Genomic_DNA"/>
</dbReference>
<organism evidence="1 2">
    <name type="scientific">Estrella lausannensis</name>
    <dbReference type="NCBI Taxonomy" id="483423"/>
    <lineage>
        <taxon>Bacteria</taxon>
        <taxon>Pseudomonadati</taxon>
        <taxon>Chlamydiota</taxon>
        <taxon>Chlamydiia</taxon>
        <taxon>Parachlamydiales</taxon>
        <taxon>Candidatus Criblamydiaceae</taxon>
        <taxon>Estrella</taxon>
    </lineage>
</organism>
<proteinExistence type="predicted"/>
<dbReference type="PANTHER" id="PTHR30565">
    <property type="entry name" value="PROTEIN YCIF"/>
    <property type="match status" value="1"/>
</dbReference>
<dbReference type="InterPro" id="IPR009078">
    <property type="entry name" value="Ferritin-like_SF"/>
</dbReference>
<name>A0A0H5DSJ7_9BACT</name>
<dbReference type="OrthoDB" id="9795056at2"/>
<dbReference type="RefSeq" id="WP_098039141.1">
    <property type="nucleotide sequence ID" value="NZ_CWGJ01000026.1"/>
</dbReference>
<dbReference type="PANTHER" id="PTHR30565:SF9">
    <property type="entry name" value="PROTEIN YCIF"/>
    <property type="match status" value="1"/>
</dbReference>
<evidence type="ECO:0000313" key="1">
    <source>
        <dbReference type="EMBL" id="CRX39278.1"/>
    </source>
</evidence>